<dbReference type="HOGENOM" id="CLU_008455_8_4_1"/>
<keyword evidence="3 7" id="KW-0812">Transmembrane</keyword>
<evidence type="ECO:0000256" key="4">
    <source>
        <dbReference type="ARBA" id="ARBA00022989"/>
    </source>
</evidence>
<evidence type="ECO:0000256" key="1">
    <source>
        <dbReference type="ARBA" id="ARBA00004141"/>
    </source>
</evidence>
<evidence type="ECO:0000256" key="7">
    <source>
        <dbReference type="SAM" id="Phobius"/>
    </source>
</evidence>
<dbReference type="Gene3D" id="1.20.1720.10">
    <property type="entry name" value="Multidrug resistance protein D"/>
    <property type="match status" value="1"/>
</dbReference>
<feature type="transmembrane region" description="Helical" evidence="7">
    <location>
        <begin position="335"/>
        <end position="353"/>
    </location>
</feature>
<dbReference type="InterPro" id="IPR011701">
    <property type="entry name" value="MFS"/>
</dbReference>
<dbReference type="GO" id="GO:0022857">
    <property type="term" value="F:transmembrane transporter activity"/>
    <property type="evidence" value="ECO:0007669"/>
    <property type="project" value="InterPro"/>
</dbReference>
<dbReference type="PROSITE" id="PS50850">
    <property type="entry name" value="MFS"/>
    <property type="match status" value="1"/>
</dbReference>
<dbReference type="EMBL" id="KL648604">
    <property type="protein sequence ID" value="KEY67746.1"/>
    <property type="molecule type" value="Genomic_DNA"/>
</dbReference>
<dbReference type="FunFam" id="1.20.1720.10:FF:000009">
    <property type="entry name" value="MFS multidrug transporter"/>
    <property type="match status" value="1"/>
</dbReference>
<gene>
    <name evidence="9" type="ORF">S7711_04066</name>
</gene>
<reference evidence="9 10" key="1">
    <citation type="journal article" date="2014" name="BMC Genomics">
        <title>Comparative genome sequencing reveals chemotype-specific gene clusters in the toxigenic black mold Stachybotrys.</title>
        <authorList>
            <person name="Semeiks J."/>
            <person name="Borek D."/>
            <person name="Otwinowski Z."/>
            <person name="Grishin N.V."/>
        </authorList>
    </citation>
    <scope>NUCLEOTIDE SEQUENCE [LARGE SCALE GENOMIC DNA]</scope>
    <source>
        <strain evidence="10">CBS 109288 / IBT 7711</strain>
    </source>
</reference>
<name>A0A084AR17_STACB</name>
<keyword evidence="10" id="KW-1185">Reference proteome</keyword>
<dbReference type="GO" id="GO:0005886">
    <property type="term" value="C:plasma membrane"/>
    <property type="evidence" value="ECO:0007669"/>
    <property type="project" value="TreeGrafter"/>
</dbReference>
<dbReference type="InterPro" id="IPR036259">
    <property type="entry name" value="MFS_trans_sf"/>
</dbReference>
<dbReference type="SUPFAM" id="SSF103473">
    <property type="entry name" value="MFS general substrate transporter"/>
    <property type="match status" value="1"/>
</dbReference>
<dbReference type="OrthoDB" id="440553at2759"/>
<feature type="transmembrane region" description="Helical" evidence="7">
    <location>
        <begin position="207"/>
        <end position="226"/>
    </location>
</feature>
<keyword evidence="4 7" id="KW-1133">Transmembrane helix</keyword>
<evidence type="ECO:0000313" key="9">
    <source>
        <dbReference type="EMBL" id="KEY67746.1"/>
    </source>
</evidence>
<evidence type="ECO:0000259" key="8">
    <source>
        <dbReference type="PROSITE" id="PS50850"/>
    </source>
</evidence>
<evidence type="ECO:0000256" key="6">
    <source>
        <dbReference type="SAM" id="MobiDB-lite"/>
    </source>
</evidence>
<feature type="transmembrane region" description="Helical" evidence="7">
    <location>
        <begin position="86"/>
        <end position="106"/>
    </location>
</feature>
<organism evidence="9 10">
    <name type="scientific">Stachybotrys chartarum (strain CBS 109288 / IBT 7711)</name>
    <name type="common">Toxic black mold</name>
    <name type="synonym">Stilbospora chartarum</name>
    <dbReference type="NCBI Taxonomy" id="1280523"/>
    <lineage>
        <taxon>Eukaryota</taxon>
        <taxon>Fungi</taxon>
        <taxon>Dikarya</taxon>
        <taxon>Ascomycota</taxon>
        <taxon>Pezizomycotina</taxon>
        <taxon>Sordariomycetes</taxon>
        <taxon>Hypocreomycetidae</taxon>
        <taxon>Hypocreales</taxon>
        <taxon>Stachybotryaceae</taxon>
        <taxon>Stachybotrys</taxon>
    </lineage>
</organism>
<dbReference type="AlphaFoldDB" id="A0A084AR17"/>
<feature type="transmembrane region" description="Helical" evidence="7">
    <location>
        <begin position="151"/>
        <end position="169"/>
    </location>
</feature>
<feature type="domain" description="Major facilitator superfamily (MFS) profile" evidence="8">
    <location>
        <begin position="52"/>
        <end position="503"/>
    </location>
</feature>
<dbReference type="CDD" id="cd17323">
    <property type="entry name" value="MFS_Tpo1_MDR_like"/>
    <property type="match status" value="1"/>
</dbReference>
<feature type="transmembrane region" description="Helical" evidence="7">
    <location>
        <begin position="450"/>
        <end position="472"/>
    </location>
</feature>
<evidence type="ECO:0000313" key="10">
    <source>
        <dbReference type="Proteomes" id="UP000028045"/>
    </source>
</evidence>
<evidence type="ECO:0000256" key="3">
    <source>
        <dbReference type="ARBA" id="ARBA00022692"/>
    </source>
</evidence>
<keyword evidence="2" id="KW-0813">Transport</keyword>
<sequence length="526" mass="56668">MGSSDPNIISPVAEPDAAGQDHGILEKLDSPTEQPTPSPPYTVFARWEKHVIVLAASVTAFFSPLSAQIYLPALTPIAEDLHVTNAQVNLTITTYMILQGIVPMFIGSLADSGGRRPAYVICFVIYIAANIGLAVAPNYAAVLGLRCLQSAGSSSTIALCSAVVADIITSAERGQYVGYTVMPVVLAPALGPVIGGALSQTLGWRSIFWFLAILAGVTLALIFVFFPETCREIVDDGSITPPRLYRSVWQLFQRRHQRQNTELSQSVSNVSKENVFKFKPPNVLDSLLMILEKGTGIILGVSAITFAGFYCISTAMPELFTARYGYSEIEVGLMYLPLAVGSIGSAIIVGPLMNRNYRRHCVKLGIPLDKGRQQDLTDFPIERARLEIGMPLLAITGAALIAWGWAMHANAHVAVLCVLSGIMGISFVGFNNTTNVLLVDMHPGKPGTAIAANGFTRCLLGAGATAVIAPMIDGMGVGWAFTLLGALYYLCLFPTLFVMTKGIRWRRELAQKIEKKKERASQSQDA</sequence>
<feature type="region of interest" description="Disordered" evidence="6">
    <location>
        <begin position="1"/>
        <end position="39"/>
    </location>
</feature>
<keyword evidence="5 7" id="KW-0472">Membrane</keyword>
<evidence type="ECO:0000256" key="2">
    <source>
        <dbReference type="ARBA" id="ARBA00022448"/>
    </source>
</evidence>
<evidence type="ECO:0000256" key="5">
    <source>
        <dbReference type="ARBA" id="ARBA00023136"/>
    </source>
</evidence>
<feature type="transmembrane region" description="Helical" evidence="7">
    <location>
        <begin position="388"/>
        <end position="406"/>
    </location>
</feature>
<feature type="transmembrane region" description="Helical" evidence="7">
    <location>
        <begin position="51"/>
        <end position="71"/>
    </location>
</feature>
<feature type="transmembrane region" description="Helical" evidence="7">
    <location>
        <begin position="412"/>
        <end position="430"/>
    </location>
</feature>
<feature type="transmembrane region" description="Helical" evidence="7">
    <location>
        <begin position="296"/>
        <end position="315"/>
    </location>
</feature>
<proteinExistence type="predicted"/>
<dbReference type="InterPro" id="IPR020846">
    <property type="entry name" value="MFS_dom"/>
</dbReference>
<feature type="transmembrane region" description="Helical" evidence="7">
    <location>
        <begin position="118"/>
        <end position="139"/>
    </location>
</feature>
<dbReference type="Proteomes" id="UP000028045">
    <property type="component" value="Unassembled WGS sequence"/>
</dbReference>
<accession>A0A084AR17</accession>
<feature type="transmembrane region" description="Helical" evidence="7">
    <location>
        <begin position="478"/>
        <end position="499"/>
    </location>
</feature>
<dbReference type="PANTHER" id="PTHR23502:SF51">
    <property type="entry name" value="QUINIDINE RESISTANCE PROTEIN 1-RELATED"/>
    <property type="match status" value="1"/>
</dbReference>
<feature type="transmembrane region" description="Helical" evidence="7">
    <location>
        <begin position="176"/>
        <end position="195"/>
    </location>
</feature>
<comment type="subcellular location">
    <subcellularLocation>
        <location evidence="1">Membrane</location>
        <topology evidence="1">Multi-pass membrane protein</topology>
    </subcellularLocation>
</comment>
<dbReference type="PANTHER" id="PTHR23502">
    <property type="entry name" value="MAJOR FACILITATOR SUPERFAMILY"/>
    <property type="match status" value="1"/>
</dbReference>
<protein>
    <recommendedName>
        <fullName evidence="8">Major facilitator superfamily (MFS) profile domain-containing protein</fullName>
    </recommendedName>
</protein>
<dbReference type="Pfam" id="PF07690">
    <property type="entry name" value="MFS_1"/>
    <property type="match status" value="1"/>
</dbReference>
<dbReference type="Gene3D" id="1.20.1250.20">
    <property type="entry name" value="MFS general substrate transporter like domains"/>
    <property type="match status" value="1"/>
</dbReference>